<reference evidence="2" key="1">
    <citation type="submission" date="2020-04" db="EMBL/GenBank/DDBJ databases">
        <authorList>
            <person name="Zhang T."/>
        </authorList>
    </citation>
    <scope>NUCLEOTIDE SEQUENCE</scope>
    <source>
        <strain evidence="2">HKST-UBA14</strain>
    </source>
</reference>
<name>A0A955L5H7_9BACT</name>
<dbReference type="EMBL" id="JAGQLK010000023">
    <property type="protein sequence ID" value="MCA9383056.1"/>
    <property type="molecule type" value="Genomic_DNA"/>
</dbReference>
<sequence>MALEIEVKILEIDPKSVKAKLIEIGAKEQFAGNIHVIYFVRPEERTSPDRSLLRIRQYEGQQIQMTYKQNIPDKDAKVQNEFEIEVNDFQKATELILALGFEILEEYTKYMATYELEDARIDIEKYDKIPHNAEIEGRSKEVIEKYVELLELEPEMVKPWSEKELFKHYGVPKP</sequence>
<dbReference type="InterPro" id="IPR023577">
    <property type="entry name" value="CYTH_domain"/>
</dbReference>
<dbReference type="InterPro" id="IPR008173">
    <property type="entry name" value="Adenylyl_cyclase_CyaB"/>
</dbReference>
<feature type="domain" description="CYTH" evidence="1">
    <location>
        <begin position="2"/>
        <end position="168"/>
    </location>
</feature>
<dbReference type="Proteomes" id="UP000783287">
    <property type="component" value="Unassembled WGS sequence"/>
</dbReference>
<evidence type="ECO:0000313" key="2">
    <source>
        <dbReference type="EMBL" id="MCA9383056.1"/>
    </source>
</evidence>
<proteinExistence type="predicted"/>
<dbReference type="Gene3D" id="2.40.320.10">
    <property type="entry name" value="Hypothetical Protein Pfu-838710-001"/>
    <property type="match status" value="1"/>
</dbReference>
<dbReference type="PROSITE" id="PS51707">
    <property type="entry name" value="CYTH"/>
    <property type="match status" value="1"/>
</dbReference>
<gene>
    <name evidence="2" type="ORF">KC909_01705</name>
</gene>
<dbReference type="PANTHER" id="PTHR21028">
    <property type="entry name" value="SI:CH211-156B7.4"/>
    <property type="match status" value="1"/>
</dbReference>
<comment type="caution">
    <text evidence="2">The sequence shown here is derived from an EMBL/GenBank/DDBJ whole genome shotgun (WGS) entry which is preliminary data.</text>
</comment>
<dbReference type="SUPFAM" id="SSF55154">
    <property type="entry name" value="CYTH-like phosphatases"/>
    <property type="match status" value="1"/>
</dbReference>
<dbReference type="Pfam" id="PF01928">
    <property type="entry name" value="CYTH"/>
    <property type="match status" value="1"/>
</dbReference>
<organism evidence="2 3">
    <name type="scientific">Candidatus Dojkabacteria bacterium</name>
    <dbReference type="NCBI Taxonomy" id="2099670"/>
    <lineage>
        <taxon>Bacteria</taxon>
        <taxon>Candidatus Dojkabacteria</taxon>
    </lineage>
</organism>
<dbReference type="InterPro" id="IPR033469">
    <property type="entry name" value="CYTH-like_dom_sf"/>
</dbReference>
<dbReference type="PANTHER" id="PTHR21028:SF2">
    <property type="entry name" value="CYTH DOMAIN-CONTAINING PROTEIN"/>
    <property type="match status" value="1"/>
</dbReference>
<protein>
    <submittedName>
        <fullName evidence="2">CYTH domain-containing protein</fullName>
    </submittedName>
</protein>
<reference evidence="2" key="2">
    <citation type="journal article" date="2021" name="Microbiome">
        <title>Successional dynamics and alternative stable states in a saline activated sludge microbial community over 9 years.</title>
        <authorList>
            <person name="Wang Y."/>
            <person name="Ye J."/>
            <person name="Ju F."/>
            <person name="Liu L."/>
            <person name="Boyd J.A."/>
            <person name="Deng Y."/>
            <person name="Parks D.H."/>
            <person name="Jiang X."/>
            <person name="Yin X."/>
            <person name="Woodcroft B.J."/>
            <person name="Tyson G.W."/>
            <person name="Hugenholtz P."/>
            <person name="Polz M.F."/>
            <person name="Zhang T."/>
        </authorList>
    </citation>
    <scope>NUCLEOTIDE SEQUENCE</scope>
    <source>
        <strain evidence="2">HKST-UBA14</strain>
    </source>
</reference>
<accession>A0A955L5H7</accession>
<dbReference type="AlphaFoldDB" id="A0A955L5H7"/>
<evidence type="ECO:0000259" key="1">
    <source>
        <dbReference type="PROSITE" id="PS51707"/>
    </source>
</evidence>
<evidence type="ECO:0000313" key="3">
    <source>
        <dbReference type="Proteomes" id="UP000783287"/>
    </source>
</evidence>